<keyword evidence="2" id="KW-1185">Reference proteome</keyword>
<dbReference type="Proteomes" id="UP001501578">
    <property type="component" value="Unassembled WGS sequence"/>
</dbReference>
<dbReference type="RefSeq" id="WP_343948514.1">
    <property type="nucleotide sequence ID" value="NZ_BAAAHQ010000002.1"/>
</dbReference>
<protein>
    <submittedName>
        <fullName evidence="1">Uncharacterized protein</fullName>
    </submittedName>
</protein>
<comment type="caution">
    <text evidence="1">The sequence shown here is derived from an EMBL/GenBank/DDBJ whole genome shotgun (WGS) entry which is preliminary data.</text>
</comment>
<evidence type="ECO:0000313" key="2">
    <source>
        <dbReference type="Proteomes" id="UP001501578"/>
    </source>
</evidence>
<dbReference type="EMBL" id="BAAAHQ010000002">
    <property type="protein sequence ID" value="GAA0915657.1"/>
    <property type="molecule type" value="Genomic_DNA"/>
</dbReference>
<accession>A0ABP3Z7X6</accession>
<proteinExistence type="predicted"/>
<evidence type="ECO:0000313" key="1">
    <source>
        <dbReference type="EMBL" id="GAA0915657.1"/>
    </source>
</evidence>
<organism evidence="1 2">
    <name type="scientific">Nonomuraea longicatena</name>
    <dbReference type="NCBI Taxonomy" id="83682"/>
    <lineage>
        <taxon>Bacteria</taxon>
        <taxon>Bacillati</taxon>
        <taxon>Actinomycetota</taxon>
        <taxon>Actinomycetes</taxon>
        <taxon>Streptosporangiales</taxon>
        <taxon>Streptosporangiaceae</taxon>
        <taxon>Nonomuraea</taxon>
    </lineage>
</organism>
<gene>
    <name evidence="1" type="ORF">GCM10009560_10240</name>
</gene>
<sequence>MTGAHTTRTPDQASEAGAALERLHQHLVAEWISPKLIQQTTGESQPTAETAFQSPTLVVYRDAGWRVATVGVGRRSGMCIVDLAQVGPYNEPKPDLRALVPPAMPHRVVRLVAHACGVGAP</sequence>
<name>A0ABP3Z7X6_9ACTN</name>
<reference evidence="2" key="1">
    <citation type="journal article" date="2019" name="Int. J. Syst. Evol. Microbiol.">
        <title>The Global Catalogue of Microorganisms (GCM) 10K type strain sequencing project: providing services to taxonomists for standard genome sequencing and annotation.</title>
        <authorList>
            <consortium name="The Broad Institute Genomics Platform"/>
            <consortium name="The Broad Institute Genome Sequencing Center for Infectious Disease"/>
            <person name="Wu L."/>
            <person name="Ma J."/>
        </authorList>
    </citation>
    <scope>NUCLEOTIDE SEQUENCE [LARGE SCALE GENOMIC DNA]</scope>
    <source>
        <strain evidence="2">JCM 11136</strain>
    </source>
</reference>